<dbReference type="RefSeq" id="WP_207671494.1">
    <property type="nucleotide sequence ID" value="NZ_JAFREM010000001.1"/>
</dbReference>
<dbReference type="PANTHER" id="PTHR43031">
    <property type="entry name" value="FAD-DEPENDENT OXIDOREDUCTASE"/>
    <property type="match status" value="1"/>
</dbReference>
<dbReference type="InterPro" id="IPR001763">
    <property type="entry name" value="Rhodanese-like_dom"/>
</dbReference>
<comment type="caution">
    <text evidence="2">The sequence shown here is derived from an EMBL/GenBank/DDBJ whole genome shotgun (WGS) entry which is preliminary data.</text>
</comment>
<dbReference type="InterPro" id="IPR036873">
    <property type="entry name" value="Rhodanese-like_dom_sf"/>
</dbReference>
<dbReference type="SUPFAM" id="SSF52821">
    <property type="entry name" value="Rhodanese/Cell cycle control phosphatase"/>
    <property type="match status" value="1"/>
</dbReference>
<proteinExistence type="predicted"/>
<dbReference type="Proteomes" id="UP000664601">
    <property type="component" value="Unassembled WGS sequence"/>
</dbReference>
<dbReference type="Pfam" id="PF00581">
    <property type="entry name" value="Rhodanese"/>
    <property type="match status" value="1"/>
</dbReference>
<reference evidence="2 3" key="1">
    <citation type="submission" date="2021-03" db="EMBL/GenBank/DDBJ databases">
        <title>Enterococcal diversity collection.</title>
        <authorList>
            <person name="Gilmore M.S."/>
            <person name="Schwartzman J."/>
            <person name="Van Tyne D."/>
            <person name="Martin M."/>
            <person name="Earl A.M."/>
            <person name="Manson A.L."/>
            <person name="Straub T."/>
            <person name="Salamzade R."/>
            <person name="Saavedra J."/>
            <person name="Lebreton F."/>
            <person name="Prichula J."/>
            <person name="Schaufler K."/>
            <person name="Gaca A."/>
            <person name="Sgardioli B."/>
            <person name="Wagenaar J."/>
            <person name="Strong T."/>
        </authorList>
    </citation>
    <scope>NUCLEOTIDE SEQUENCE [LARGE SCALE GENOMIC DNA]</scope>
    <source>
        <strain evidence="2 3">669A</strain>
    </source>
</reference>
<feature type="domain" description="Rhodanese" evidence="1">
    <location>
        <begin position="14"/>
        <end position="95"/>
    </location>
</feature>
<keyword evidence="3" id="KW-1185">Reference proteome</keyword>
<dbReference type="CDD" id="cd00158">
    <property type="entry name" value="RHOD"/>
    <property type="match status" value="1"/>
</dbReference>
<name>A0ABS3L614_9ENTE</name>
<accession>A0ABS3L614</accession>
<organism evidence="2 3">
    <name type="scientific">Candidatus Enterococcus moelleringii</name>
    <dbReference type="NCBI Taxonomy" id="2815325"/>
    <lineage>
        <taxon>Bacteria</taxon>
        <taxon>Bacillati</taxon>
        <taxon>Bacillota</taxon>
        <taxon>Bacilli</taxon>
        <taxon>Lactobacillales</taxon>
        <taxon>Enterococcaceae</taxon>
        <taxon>Enterococcus</taxon>
    </lineage>
</organism>
<protein>
    <submittedName>
        <fullName evidence="2">Rhodanese-like domain-containing protein</fullName>
    </submittedName>
</protein>
<dbReference type="PANTHER" id="PTHR43031:SF17">
    <property type="entry name" value="SULFURTRANSFERASE YTWF-RELATED"/>
    <property type="match status" value="1"/>
</dbReference>
<dbReference type="Gene3D" id="3.40.250.10">
    <property type="entry name" value="Rhodanese-like domain"/>
    <property type="match status" value="1"/>
</dbReference>
<evidence type="ECO:0000259" key="1">
    <source>
        <dbReference type="PROSITE" id="PS50206"/>
    </source>
</evidence>
<dbReference type="PROSITE" id="PS50206">
    <property type="entry name" value="RHODANESE_3"/>
    <property type="match status" value="1"/>
</dbReference>
<sequence>MEQMTTDQLEETLAQNTITLVDVRDRGDFEARHIAQAQSLPLSQIDTFDGDQAEKVYLICTSGNRSRQAAAILEARGYQTVNVLGGMNVWTGETVAE</sequence>
<gene>
    <name evidence="2" type="ORF">JZO70_00125</name>
</gene>
<evidence type="ECO:0000313" key="3">
    <source>
        <dbReference type="Proteomes" id="UP000664601"/>
    </source>
</evidence>
<evidence type="ECO:0000313" key="2">
    <source>
        <dbReference type="EMBL" id="MBO1304548.1"/>
    </source>
</evidence>
<dbReference type="SMART" id="SM00450">
    <property type="entry name" value="RHOD"/>
    <property type="match status" value="1"/>
</dbReference>
<dbReference type="EMBL" id="JAFREM010000001">
    <property type="protein sequence ID" value="MBO1304548.1"/>
    <property type="molecule type" value="Genomic_DNA"/>
</dbReference>
<dbReference type="InterPro" id="IPR050229">
    <property type="entry name" value="GlpE_sulfurtransferase"/>
</dbReference>